<reference evidence="3" key="1">
    <citation type="submission" date="2023-06" db="EMBL/GenBank/DDBJ databases">
        <authorList>
            <person name="Zeman M."/>
            <person name="Kubasova T."/>
            <person name="Jahodarova E."/>
            <person name="Nykrynova M."/>
            <person name="Rychlik I."/>
        </authorList>
    </citation>
    <scope>NUCLEOTIDE SEQUENCE</scope>
    <source>
        <strain evidence="3">ET15</strain>
        <strain evidence="2">ET37</strain>
    </source>
</reference>
<accession>A0AAW7JRU2</accession>
<evidence type="ECO:0000313" key="4">
    <source>
        <dbReference type="Proteomes" id="UP001167831"/>
    </source>
</evidence>
<keyword evidence="1" id="KW-0812">Transmembrane</keyword>
<dbReference type="Proteomes" id="UP001167831">
    <property type="component" value="Unassembled WGS sequence"/>
</dbReference>
<organism evidence="3 5">
    <name type="scientific">Leyella lascolaii</name>
    <dbReference type="NCBI Taxonomy" id="1776379"/>
    <lineage>
        <taxon>Bacteria</taxon>
        <taxon>Pseudomonadati</taxon>
        <taxon>Bacteroidota</taxon>
        <taxon>Bacteroidia</taxon>
        <taxon>Bacteroidales</taxon>
        <taxon>Prevotellaceae</taxon>
        <taxon>Leyella</taxon>
    </lineage>
</organism>
<dbReference type="EMBL" id="JAUEIF010000011">
    <property type="protein sequence ID" value="MDN0026078.1"/>
    <property type="molecule type" value="Genomic_DNA"/>
</dbReference>
<feature type="transmembrane region" description="Helical" evidence="1">
    <location>
        <begin position="6"/>
        <end position="25"/>
    </location>
</feature>
<dbReference type="AlphaFoldDB" id="A0AAW7JRU2"/>
<sequence>MRFSRVYIFFIVLVFGSLTIVFATFPRSRYSELEKRELAVFPEFSIDKLKSGAYTKAVSSWFSDSEPFRDVFMTASMHVKDAQALVMSDDNIKFHASEPAPSSAQKAIGADMTAAPEEEEFVNGTTDNENAKIANAGIIIVGTGDKTRALMAFGGTAKGGTGYANAANKYKEVFGDKVNVYCMVIPTAVEYYCPPRARKVTTAQRPVINNIFSHLSDGVKPVDIYNVLGKHDSEDIFLRTDHHWAPLGAYYAAGRFAQVAGVPFKDLSHYDRKVVRGYVGSMYGYSKDISIKNAPEDFVYYEPRDVKYTTTYTNYTIDKNYRVIGEGKPFKSRFFFRYRDGNGGAYCTFMGGDTKITVVRTSVHNGRRLIILKDSFGNALPGFLFFSFEEIHVIDSRYFTKNMRKYVSENKITDILFANNIFKAYSSHIYRSYLRFLEQSDHSIFKAVTDSTITDSVMQGKKHGHFKKDTTVVVKRKSSGDTVKSSGDSLTVN</sequence>
<keyword evidence="1" id="KW-0472">Membrane</keyword>
<dbReference type="Proteomes" id="UP001168478">
    <property type="component" value="Unassembled WGS sequence"/>
</dbReference>
<evidence type="ECO:0000313" key="2">
    <source>
        <dbReference type="EMBL" id="MDN0023704.1"/>
    </source>
</evidence>
<evidence type="ECO:0000256" key="1">
    <source>
        <dbReference type="SAM" id="Phobius"/>
    </source>
</evidence>
<dbReference type="RefSeq" id="WP_289826180.1">
    <property type="nucleotide sequence ID" value="NZ_JAUEIE010000017.1"/>
</dbReference>
<keyword evidence="4" id="KW-1185">Reference proteome</keyword>
<comment type="caution">
    <text evidence="3">The sequence shown here is derived from an EMBL/GenBank/DDBJ whole genome shotgun (WGS) entry which is preliminary data.</text>
</comment>
<dbReference type="Pfam" id="PF14286">
    <property type="entry name" value="DHHW"/>
    <property type="match status" value="2"/>
</dbReference>
<keyword evidence="1" id="KW-1133">Transmembrane helix</keyword>
<name>A0AAW7JRU2_9BACT</name>
<gene>
    <name evidence="2" type="ORF">QVN81_11855</name>
    <name evidence="3" type="ORF">QVN84_11195</name>
</gene>
<dbReference type="EMBL" id="JAUEIE010000017">
    <property type="protein sequence ID" value="MDN0023704.1"/>
    <property type="molecule type" value="Genomic_DNA"/>
</dbReference>
<dbReference type="InterPro" id="IPR025945">
    <property type="entry name" value="DHHW"/>
</dbReference>
<proteinExistence type="predicted"/>
<evidence type="ECO:0000313" key="5">
    <source>
        <dbReference type="Proteomes" id="UP001168478"/>
    </source>
</evidence>
<protein>
    <submittedName>
        <fullName evidence="3">DHHW family protein</fullName>
    </submittedName>
</protein>
<reference evidence="3" key="2">
    <citation type="submission" date="2023-08" db="EMBL/GenBank/DDBJ databases">
        <title>Identification and characterization of horizontal gene transfer across gut microbiota members of farm animals based on homology search.</title>
        <authorList>
            <person name="Schwarzerova J."/>
            <person name="Nykrynova M."/>
            <person name="Jureckova K."/>
            <person name="Cejkova D."/>
            <person name="Rychlik I."/>
        </authorList>
    </citation>
    <scope>NUCLEOTIDE SEQUENCE</scope>
    <source>
        <strain evidence="3">ET15</strain>
        <strain evidence="2">ET37</strain>
    </source>
</reference>
<evidence type="ECO:0000313" key="3">
    <source>
        <dbReference type="EMBL" id="MDN0026078.1"/>
    </source>
</evidence>